<dbReference type="Gene3D" id="3.30.450.20">
    <property type="entry name" value="PAS domain"/>
    <property type="match status" value="2"/>
</dbReference>
<name>A0A840ALF8_9HYPH</name>
<dbReference type="EC" id="2.7.13.3" evidence="3"/>
<sequence>MRQGPARGGARWPAAIGLLVAALVIAGAMLAADRYSTARAVADLDQRAASALPLAAAALAGEIGKQRVLPAALARDADVAALLARPDAESARRMGAKLRALAGEAGASVLYLIGTGGVTVAASNDDAPDSFVGSNYGFRTYFSAAMRDGTALQYALGTVSRRPGLYLSHRVDGPAGPLGVAVVKVELDAVEAGWRQSGYTVYTSDPHGLVLATSRPDWRFALLPSHTDEAAARDALQLDDTPLTPIPLAAARHGLVSGGGDPPALFAPASGTLGPEAPGWGITVLVPANTAIASASRTAVVAAFAIALGLVVVVAAILRRGSAVRRRQIALTEMNTELERRVEDRTAALSEANVALAGEIEHREAAEQRARRLRDELAQANRLSILGQIAAGVAHEINQPVAAIRAYADNAGQFLDAGRPESAAQNMGAIGRMADRIGEITATLRNFARRATSPPAAVAIEDAVDGAIALLAGRIRDSGVVIERVREAESPIVTASRIRLEQILVNLLQNALDAVKGRSDAWIRIAVASDAEGVRLRVADNGPGIASDVAETLFMPFVTTKETGLGLGLVISSEIARELGGALTLERQDGGGATFVLELKRAIDPASDAGGDRT</sequence>
<dbReference type="GO" id="GO:0005886">
    <property type="term" value="C:plasma membrane"/>
    <property type="evidence" value="ECO:0007669"/>
    <property type="project" value="UniProtKB-SubCell"/>
</dbReference>
<dbReference type="InterPro" id="IPR036890">
    <property type="entry name" value="HATPase_C_sf"/>
</dbReference>
<dbReference type="Pfam" id="PF00512">
    <property type="entry name" value="HisKA"/>
    <property type="match status" value="1"/>
</dbReference>
<keyword evidence="9 16" id="KW-0418">Kinase</keyword>
<dbReference type="PRINTS" id="PR00344">
    <property type="entry name" value="BCTRLSENSOR"/>
</dbReference>
<dbReference type="SUPFAM" id="SSF47384">
    <property type="entry name" value="Homodimeric domain of signal transducing histidine kinase"/>
    <property type="match status" value="1"/>
</dbReference>
<dbReference type="CDD" id="cd00082">
    <property type="entry name" value="HisKA"/>
    <property type="match status" value="1"/>
</dbReference>
<evidence type="ECO:0000256" key="7">
    <source>
        <dbReference type="ARBA" id="ARBA00022692"/>
    </source>
</evidence>
<evidence type="ECO:0000256" key="1">
    <source>
        <dbReference type="ARBA" id="ARBA00000085"/>
    </source>
</evidence>
<evidence type="ECO:0000313" key="16">
    <source>
        <dbReference type="EMBL" id="MBB3930093.1"/>
    </source>
</evidence>
<dbReference type="InterPro" id="IPR005467">
    <property type="entry name" value="His_kinase_dom"/>
</dbReference>
<dbReference type="GO" id="GO:0000155">
    <property type="term" value="F:phosphorelay sensor kinase activity"/>
    <property type="evidence" value="ECO:0007669"/>
    <property type="project" value="InterPro"/>
</dbReference>
<dbReference type="PANTHER" id="PTHR43065">
    <property type="entry name" value="SENSOR HISTIDINE KINASE"/>
    <property type="match status" value="1"/>
</dbReference>
<evidence type="ECO:0000256" key="10">
    <source>
        <dbReference type="ARBA" id="ARBA00022840"/>
    </source>
</evidence>
<dbReference type="Proteomes" id="UP000553963">
    <property type="component" value="Unassembled WGS sequence"/>
</dbReference>
<dbReference type="InterPro" id="IPR003594">
    <property type="entry name" value="HATPase_dom"/>
</dbReference>
<protein>
    <recommendedName>
        <fullName evidence="3">histidine kinase</fullName>
        <ecNumber evidence="3">2.7.13.3</ecNumber>
    </recommendedName>
</protein>
<keyword evidence="8" id="KW-0547">Nucleotide-binding</keyword>
<keyword evidence="6 16" id="KW-0808">Transferase</keyword>
<evidence type="ECO:0000256" key="4">
    <source>
        <dbReference type="ARBA" id="ARBA00022475"/>
    </source>
</evidence>
<dbReference type="PANTHER" id="PTHR43065:SF46">
    <property type="entry name" value="C4-DICARBOXYLATE TRANSPORT SENSOR PROTEIN DCTB"/>
    <property type="match status" value="1"/>
</dbReference>
<dbReference type="InterPro" id="IPR036097">
    <property type="entry name" value="HisK_dim/P_sf"/>
</dbReference>
<evidence type="ECO:0000256" key="12">
    <source>
        <dbReference type="ARBA" id="ARBA00023012"/>
    </source>
</evidence>
<evidence type="ECO:0000256" key="14">
    <source>
        <dbReference type="SAM" id="Phobius"/>
    </source>
</evidence>
<evidence type="ECO:0000313" key="17">
    <source>
        <dbReference type="Proteomes" id="UP000553963"/>
    </source>
</evidence>
<evidence type="ECO:0000256" key="3">
    <source>
        <dbReference type="ARBA" id="ARBA00012438"/>
    </source>
</evidence>
<keyword evidence="10" id="KW-0067">ATP-binding</keyword>
<keyword evidence="14" id="KW-0472">Membrane</keyword>
<keyword evidence="17" id="KW-1185">Reference proteome</keyword>
<dbReference type="Gene3D" id="3.30.565.10">
    <property type="entry name" value="Histidine kinase-like ATPase, C-terminal domain"/>
    <property type="match status" value="1"/>
</dbReference>
<keyword evidence="11 14" id="KW-1133">Transmembrane helix</keyword>
<dbReference type="SMART" id="SM00387">
    <property type="entry name" value="HATPase_c"/>
    <property type="match status" value="1"/>
</dbReference>
<keyword evidence="7 14" id="KW-0812">Transmembrane</keyword>
<feature type="transmembrane region" description="Helical" evidence="14">
    <location>
        <begin position="299"/>
        <end position="318"/>
    </location>
</feature>
<evidence type="ECO:0000256" key="8">
    <source>
        <dbReference type="ARBA" id="ARBA00022741"/>
    </source>
</evidence>
<comment type="subcellular location">
    <subcellularLocation>
        <location evidence="2">Cell membrane</location>
        <topology evidence="2">Multi-pass membrane protein</topology>
    </subcellularLocation>
</comment>
<keyword evidence="12" id="KW-0902">Two-component regulatory system</keyword>
<comment type="catalytic activity">
    <reaction evidence="1">
        <text>ATP + protein L-histidine = ADP + protein N-phospho-L-histidine.</text>
        <dbReference type="EC" id="2.7.13.3"/>
    </reaction>
</comment>
<dbReference type="RefSeq" id="WP_183397786.1">
    <property type="nucleotide sequence ID" value="NZ_JACIDS010000002.1"/>
</dbReference>
<feature type="domain" description="Histidine kinase" evidence="15">
    <location>
        <begin position="392"/>
        <end position="603"/>
    </location>
</feature>
<dbReference type="PIRSF" id="PIRSF036431">
    <property type="entry name" value="STHK_DctB"/>
    <property type="match status" value="1"/>
</dbReference>
<keyword evidence="5" id="KW-0597">Phosphoprotein</keyword>
<accession>A0A840ALF8</accession>
<organism evidence="16 17">
    <name type="scientific">Kaistia hirudinis</name>
    <dbReference type="NCBI Taxonomy" id="1293440"/>
    <lineage>
        <taxon>Bacteria</taxon>
        <taxon>Pseudomonadati</taxon>
        <taxon>Pseudomonadota</taxon>
        <taxon>Alphaproteobacteria</taxon>
        <taxon>Hyphomicrobiales</taxon>
        <taxon>Kaistiaceae</taxon>
        <taxon>Kaistia</taxon>
    </lineage>
</organism>
<dbReference type="InterPro" id="IPR029151">
    <property type="entry name" value="Sensor-like_sf"/>
</dbReference>
<evidence type="ECO:0000256" key="5">
    <source>
        <dbReference type="ARBA" id="ARBA00022553"/>
    </source>
</evidence>
<dbReference type="EMBL" id="JACIDS010000002">
    <property type="protein sequence ID" value="MBB3930093.1"/>
    <property type="molecule type" value="Genomic_DNA"/>
</dbReference>
<dbReference type="SUPFAM" id="SSF55874">
    <property type="entry name" value="ATPase domain of HSP90 chaperone/DNA topoisomerase II/histidine kinase"/>
    <property type="match status" value="1"/>
</dbReference>
<keyword evidence="13" id="KW-0175">Coiled coil</keyword>
<evidence type="ECO:0000256" key="13">
    <source>
        <dbReference type="SAM" id="Coils"/>
    </source>
</evidence>
<reference evidence="16 17" key="1">
    <citation type="submission" date="2020-08" db="EMBL/GenBank/DDBJ databases">
        <title>Genomic Encyclopedia of Type Strains, Phase IV (KMG-IV): sequencing the most valuable type-strain genomes for metagenomic binning, comparative biology and taxonomic classification.</title>
        <authorList>
            <person name="Goeker M."/>
        </authorList>
    </citation>
    <scope>NUCLEOTIDE SEQUENCE [LARGE SCALE GENOMIC DNA]</scope>
    <source>
        <strain evidence="16 17">DSM 25966</strain>
    </source>
</reference>
<dbReference type="InterPro" id="IPR004358">
    <property type="entry name" value="Sig_transdc_His_kin-like_C"/>
</dbReference>
<gene>
    <name evidence="16" type="ORF">GGR25_001132</name>
</gene>
<evidence type="ECO:0000259" key="15">
    <source>
        <dbReference type="PROSITE" id="PS50109"/>
    </source>
</evidence>
<feature type="transmembrane region" description="Helical" evidence="14">
    <location>
        <begin position="12"/>
        <end position="32"/>
    </location>
</feature>
<evidence type="ECO:0000256" key="2">
    <source>
        <dbReference type="ARBA" id="ARBA00004651"/>
    </source>
</evidence>
<evidence type="ECO:0000256" key="11">
    <source>
        <dbReference type="ARBA" id="ARBA00022989"/>
    </source>
</evidence>
<dbReference type="GO" id="GO:0005524">
    <property type="term" value="F:ATP binding"/>
    <property type="evidence" value="ECO:0007669"/>
    <property type="project" value="UniProtKB-KW"/>
</dbReference>
<dbReference type="SMART" id="SM00388">
    <property type="entry name" value="HisKA"/>
    <property type="match status" value="1"/>
</dbReference>
<dbReference type="InterPro" id="IPR003661">
    <property type="entry name" value="HisK_dim/P_dom"/>
</dbReference>
<evidence type="ECO:0000256" key="9">
    <source>
        <dbReference type="ARBA" id="ARBA00022777"/>
    </source>
</evidence>
<evidence type="ECO:0000256" key="6">
    <source>
        <dbReference type="ARBA" id="ARBA00022679"/>
    </source>
</evidence>
<dbReference type="PROSITE" id="PS50109">
    <property type="entry name" value="HIS_KIN"/>
    <property type="match status" value="1"/>
</dbReference>
<proteinExistence type="predicted"/>
<dbReference type="Gene3D" id="6.10.250.3020">
    <property type="match status" value="1"/>
</dbReference>
<dbReference type="AlphaFoldDB" id="A0A840ALF8"/>
<dbReference type="Gene3D" id="1.10.287.130">
    <property type="match status" value="1"/>
</dbReference>
<dbReference type="SUPFAM" id="SSF103190">
    <property type="entry name" value="Sensory domain-like"/>
    <property type="match status" value="1"/>
</dbReference>
<dbReference type="Pfam" id="PF02518">
    <property type="entry name" value="HATPase_c"/>
    <property type="match status" value="1"/>
</dbReference>
<feature type="coiled-coil region" evidence="13">
    <location>
        <begin position="356"/>
        <end position="383"/>
    </location>
</feature>
<dbReference type="InterPro" id="IPR017055">
    <property type="entry name" value="Sig_transdc_His_kinase_DctB"/>
</dbReference>
<keyword evidence="4" id="KW-1003">Cell membrane</keyword>
<comment type="caution">
    <text evidence="16">The sequence shown here is derived from an EMBL/GenBank/DDBJ whole genome shotgun (WGS) entry which is preliminary data.</text>
</comment>